<dbReference type="RefSeq" id="WP_131793026.1">
    <property type="nucleotide sequence ID" value="NZ_CAAAHV010000020.1"/>
</dbReference>
<evidence type="ECO:0000256" key="1">
    <source>
        <dbReference type="SAM" id="Phobius"/>
    </source>
</evidence>
<dbReference type="EMBL" id="UGNW01000001">
    <property type="protein sequence ID" value="STX30273.1"/>
    <property type="molecule type" value="Genomic_DNA"/>
</dbReference>
<feature type="transmembrane region" description="Helical" evidence="1">
    <location>
        <begin position="293"/>
        <end position="316"/>
    </location>
</feature>
<keyword evidence="1" id="KW-1133">Transmembrane helix</keyword>
<protein>
    <recommendedName>
        <fullName evidence="6">Glycosyltransferase RgtA/B/C/D-like domain-containing protein</fullName>
    </recommendedName>
</protein>
<feature type="transmembrane region" description="Helical" evidence="1">
    <location>
        <begin position="367"/>
        <end position="384"/>
    </location>
</feature>
<evidence type="ECO:0008006" key="6">
    <source>
        <dbReference type="Google" id="ProtNLM"/>
    </source>
</evidence>
<feature type="transmembrane region" description="Helical" evidence="1">
    <location>
        <begin position="130"/>
        <end position="147"/>
    </location>
</feature>
<evidence type="ECO:0000313" key="2">
    <source>
        <dbReference type="EMBL" id="KTC68741.1"/>
    </source>
</evidence>
<gene>
    <name evidence="2" type="ORF">Lbir_2274</name>
    <name evidence="3" type="ORF">NCTC12437_00026</name>
</gene>
<feature type="transmembrane region" description="Helical" evidence="1">
    <location>
        <begin position="229"/>
        <end position="248"/>
    </location>
</feature>
<feature type="transmembrane region" description="Helical" evidence="1">
    <location>
        <begin position="153"/>
        <end position="172"/>
    </location>
</feature>
<feature type="transmembrane region" description="Helical" evidence="1">
    <location>
        <begin position="328"/>
        <end position="346"/>
    </location>
</feature>
<dbReference type="Proteomes" id="UP000255066">
    <property type="component" value="Unassembled WGS sequence"/>
</dbReference>
<organism evidence="3 5">
    <name type="scientific">Legionella birminghamensis</name>
    <dbReference type="NCBI Taxonomy" id="28083"/>
    <lineage>
        <taxon>Bacteria</taxon>
        <taxon>Pseudomonadati</taxon>
        <taxon>Pseudomonadota</taxon>
        <taxon>Gammaproteobacteria</taxon>
        <taxon>Legionellales</taxon>
        <taxon>Legionellaceae</taxon>
        <taxon>Legionella</taxon>
    </lineage>
</organism>
<reference evidence="3 5" key="2">
    <citation type="submission" date="2018-06" db="EMBL/GenBank/DDBJ databases">
        <authorList>
            <consortium name="Pathogen Informatics"/>
            <person name="Doyle S."/>
        </authorList>
    </citation>
    <scope>NUCLEOTIDE SEQUENCE [LARGE SCALE GENOMIC DNA]</scope>
    <source>
        <strain evidence="3 5">NCTC12437</strain>
    </source>
</reference>
<sequence length="444" mass="50843">MIEITSAMPAKADHQRNRLLFILVSLWVAILIVLLSLQLAGFSFGFGITARGEDTNWLNLIANAKGKATVFARVFWQIDGRNPLSPWFWAAISPLISKSIGWLYFVRCVTDLLLAVSMFLLLLELNDKRNPLFAFGTALLVLVWNFFINYSQLIWVFHMAAVCSLLTILFYCKYLNSNRSKANYLALSLLFYLVSLSTYTLHSGAIIAVFLLSLFFSKNPERLSERLRATLIDSSFFLFVLIIFYLIWNTTSPVPQALQEGLKWTALFKSIKFVLFHPDNFVFYKTLVIDRSLTIPVFLLSLIFFNALFFWIFGFARTNGQTLQIPKLSIFIVLLAFAAPVVMVEATSRTFFPGSRSPMISQILQPLLYLSVIYLICDYLPLRADNKLKLVKALSASFIAFIFTISIEYNHCLVELDIKSGVLRNSYIAKIYERYELGYRFEKS</sequence>
<dbReference type="Proteomes" id="UP000054735">
    <property type="component" value="Unassembled WGS sequence"/>
</dbReference>
<reference evidence="2 4" key="1">
    <citation type="submission" date="2015-11" db="EMBL/GenBank/DDBJ databases">
        <title>Genomic analysis of 38 Legionella species identifies large and diverse effector repertoires.</title>
        <authorList>
            <person name="Burstein D."/>
            <person name="Amaro F."/>
            <person name="Zusman T."/>
            <person name="Lifshitz Z."/>
            <person name="Cohen O."/>
            <person name="Gilbert J.A."/>
            <person name="Pupko T."/>
            <person name="Shuman H.A."/>
            <person name="Segal G."/>
        </authorList>
    </citation>
    <scope>NUCLEOTIDE SEQUENCE [LARGE SCALE GENOMIC DNA]</scope>
    <source>
        <strain evidence="2 4">CDC#1407-AL-14</strain>
    </source>
</reference>
<keyword evidence="1" id="KW-0812">Transmembrane</keyword>
<evidence type="ECO:0000313" key="3">
    <source>
        <dbReference type="EMBL" id="STX30273.1"/>
    </source>
</evidence>
<keyword evidence="1" id="KW-0472">Membrane</keyword>
<evidence type="ECO:0000313" key="4">
    <source>
        <dbReference type="Proteomes" id="UP000054735"/>
    </source>
</evidence>
<feature type="transmembrane region" description="Helical" evidence="1">
    <location>
        <begin position="102"/>
        <end position="123"/>
    </location>
</feature>
<keyword evidence="4" id="KW-1185">Reference proteome</keyword>
<dbReference type="OrthoDB" id="10019687at2"/>
<dbReference type="STRING" id="28083.Lbir_2274"/>
<evidence type="ECO:0000313" key="5">
    <source>
        <dbReference type="Proteomes" id="UP000255066"/>
    </source>
</evidence>
<dbReference type="EMBL" id="LNXT01000044">
    <property type="protein sequence ID" value="KTC68741.1"/>
    <property type="molecule type" value="Genomic_DNA"/>
</dbReference>
<feature type="transmembrane region" description="Helical" evidence="1">
    <location>
        <begin position="20"/>
        <end position="48"/>
    </location>
</feature>
<proteinExistence type="predicted"/>
<name>A0A378I5G4_9GAMM</name>
<dbReference type="AlphaFoldDB" id="A0A378I5G4"/>
<accession>A0A378I5G4</accession>
<feature type="transmembrane region" description="Helical" evidence="1">
    <location>
        <begin position="184"/>
        <end position="217"/>
    </location>
</feature>